<name>A0A0T7FDI0_NEOGA</name>
<evidence type="ECO:0000313" key="1">
    <source>
        <dbReference type="EMBL" id="CDZ33031.1"/>
    </source>
</evidence>
<protein>
    <recommendedName>
        <fullName evidence="3">Class I SAM-dependent methyltransferase</fullName>
    </recommendedName>
</protein>
<sequence length="252" mass="28279">MAHLLPSVKLAKAWAAQEKEPSNFYYKLTPGNRDQLIQLISTITGGGYSAIEGFVAELEQDDELRLHLETQLKNTGYGRDIEIDYGRRLGWYAFIRMTKPRTVIETGIDHGVGSCVIASALLRNAADGHPGRYYGTEIRREAGKLFTGKYATTGEILYGDSIESLNAFTQPIDMFINDSDHSSEYEYREYQAIADKLSDSAIILGDNAHVTDCLSRFSRETGRKFLFFSEKPKDHWYPGAGIGVSFGEKRLQ</sequence>
<gene>
    <name evidence="1" type="ORF">NGAL_HAMBI1145_16160</name>
</gene>
<organism evidence="1 2">
    <name type="scientific">Neorhizobium galegae bv. officinalis</name>
    <dbReference type="NCBI Taxonomy" id="323656"/>
    <lineage>
        <taxon>Bacteria</taxon>
        <taxon>Pseudomonadati</taxon>
        <taxon>Pseudomonadota</taxon>
        <taxon>Alphaproteobacteria</taxon>
        <taxon>Hyphomicrobiales</taxon>
        <taxon>Rhizobiaceae</taxon>
        <taxon>Rhizobium/Agrobacterium group</taxon>
        <taxon>Neorhizobium</taxon>
    </lineage>
</organism>
<dbReference type="Proteomes" id="UP000046176">
    <property type="component" value="Unassembled WGS sequence"/>
</dbReference>
<dbReference type="EMBL" id="CCRH01000004">
    <property type="protein sequence ID" value="CDZ33031.1"/>
    <property type="molecule type" value="Genomic_DNA"/>
</dbReference>
<evidence type="ECO:0008006" key="3">
    <source>
        <dbReference type="Google" id="ProtNLM"/>
    </source>
</evidence>
<dbReference type="Gene3D" id="3.40.50.150">
    <property type="entry name" value="Vaccinia Virus protein VP39"/>
    <property type="match status" value="1"/>
</dbReference>
<dbReference type="InterPro" id="IPR029063">
    <property type="entry name" value="SAM-dependent_MTases_sf"/>
</dbReference>
<dbReference type="SUPFAM" id="SSF53335">
    <property type="entry name" value="S-adenosyl-L-methionine-dependent methyltransferases"/>
    <property type="match status" value="1"/>
</dbReference>
<accession>A0A0T7FDI0</accession>
<dbReference type="AlphaFoldDB" id="A0A0T7FDI0"/>
<reference evidence="1 2" key="1">
    <citation type="submission" date="2014-08" db="EMBL/GenBank/DDBJ databases">
        <authorList>
            <person name="Chen Y.-H."/>
        </authorList>
    </citation>
    <scope>NUCLEOTIDE SEQUENCE [LARGE SCALE GENOMIC DNA]</scope>
</reference>
<evidence type="ECO:0000313" key="2">
    <source>
        <dbReference type="Proteomes" id="UP000046176"/>
    </source>
</evidence>
<dbReference type="Pfam" id="PF13578">
    <property type="entry name" value="Methyltransf_24"/>
    <property type="match status" value="1"/>
</dbReference>
<proteinExistence type="predicted"/>